<dbReference type="RefSeq" id="WP_231113763.1">
    <property type="nucleotide sequence ID" value="NZ_CP045484.1"/>
</dbReference>
<dbReference type="GeneID" id="42800855"/>
<gene>
    <name evidence="1" type="ORF">HNQ62_000452</name>
</gene>
<dbReference type="AlphaFoldDB" id="A0A7J9RU14"/>
<reference evidence="1 2" key="1">
    <citation type="submission" date="2020-08" db="EMBL/GenBank/DDBJ databases">
        <title>Genomic Encyclopedia of Type Strains, Phase IV (KMG-IV): sequencing the most valuable type-strain genomes for metagenomic binning, comparative biology and taxonomic classification.</title>
        <authorList>
            <person name="Goeker M."/>
        </authorList>
    </citation>
    <scope>NUCLEOTIDE SEQUENCE [LARGE SCALE GENOMIC DNA]</scope>
    <source>
        <strain evidence="1 2">DSM 12421</strain>
    </source>
</reference>
<name>A0A7J9RU14_SULOH</name>
<organism evidence="1 2">
    <name type="scientific">Sulfurisphaera ohwakuensis</name>
    <dbReference type="NCBI Taxonomy" id="69656"/>
    <lineage>
        <taxon>Archaea</taxon>
        <taxon>Thermoproteota</taxon>
        <taxon>Thermoprotei</taxon>
        <taxon>Sulfolobales</taxon>
        <taxon>Sulfolobaceae</taxon>
        <taxon>Sulfurisphaera</taxon>
    </lineage>
</organism>
<evidence type="ECO:0000313" key="2">
    <source>
        <dbReference type="Proteomes" id="UP000582213"/>
    </source>
</evidence>
<proteinExistence type="predicted"/>
<dbReference type="Proteomes" id="UP000582213">
    <property type="component" value="Unassembled WGS sequence"/>
</dbReference>
<protein>
    <submittedName>
        <fullName evidence="1">Uncharacterized protein</fullName>
    </submittedName>
</protein>
<dbReference type="EMBL" id="JACHFY010000001">
    <property type="protein sequence ID" value="MBB5252734.1"/>
    <property type="molecule type" value="Genomic_DNA"/>
</dbReference>
<sequence length="87" mass="10079">MKLLVEVENQIYLYLRGIDERGKELEIPDEVMEKVINSLPVDEIYQVIHGFNPREVSINDAIAVIAKAVRDPGFRNIFFMLLQKEFG</sequence>
<accession>A0A7J9RU14</accession>
<comment type="caution">
    <text evidence="1">The sequence shown here is derived from an EMBL/GenBank/DDBJ whole genome shotgun (WGS) entry which is preliminary data.</text>
</comment>
<evidence type="ECO:0000313" key="1">
    <source>
        <dbReference type="EMBL" id="MBB5252734.1"/>
    </source>
</evidence>